<keyword evidence="2" id="KW-1185">Reference proteome</keyword>
<dbReference type="RefSeq" id="XP_048559427.1">
    <property type="nucleotide sequence ID" value="XM_048703470.1"/>
</dbReference>
<accession>A0A8R7PKA8</accession>
<protein>
    <submittedName>
        <fullName evidence="1">Uncharacterized protein</fullName>
    </submittedName>
</protein>
<evidence type="ECO:0000313" key="2">
    <source>
        <dbReference type="Proteomes" id="UP000015106"/>
    </source>
</evidence>
<reference evidence="1" key="3">
    <citation type="submission" date="2022-06" db="UniProtKB">
        <authorList>
            <consortium name="EnsemblPlants"/>
        </authorList>
    </citation>
    <scope>IDENTIFICATION</scope>
</reference>
<organism evidence="1 2">
    <name type="scientific">Triticum urartu</name>
    <name type="common">Red wild einkorn</name>
    <name type="synonym">Crithodium urartu</name>
    <dbReference type="NCBI Taxonomy" id="4572"/>
    <lineage>
        <taxon>Eukaryota</taxon>
        <taxon>Viridiplantae</taxon>
        <taxon>Streptophyta</taxon>
        <taxon>Embryophyta</taxon>
        <taxon>Tracheophyta</taxon>
        <taxon>Spermatophyta</taxon>
        <taxon>Magnoliopsida</taxon>
        <taxon>Liliopsida</taxon>
        <taxon>Poales</taxon>
        <taxon>Poaceae</taxon>
        <taxon>BOP clade</taxon>
        <taxon>Pooideae</taxon>
        <taxon>Triticodae</taxon>
        <taxon>Triticeae</taxon>
        <taxon>Triticinae</taxon>
        <taxon>Triticum</taxon>
    </lineage>
</organism>
<dbReference type="Gramene" id="TuG1812G0200005417.01.T02">
    <property type="protein sequence ID" value="TuG1812G0200005417.01.T02"/>
    <property type="gene ID" value="TuG1812G0200005417.01"/>
</dbReference>
<dbReference type="Gramene" id="TuG1812G0200005417.01.T04">
    <property type="protein sequence ID" value="TuG1812G0200005417.01.T04"/>
    <property type="gene ID" value="TuG1812G0200005417.01"/>
</dbReference>
<dbReference type="EnsemblPlants" id="TuG1812G0200005417.01.T03">
    <property type="protein sequence ID" value="TuG1812G0200005417.01.T03"/>
    <property type="gene ID" value="TuG1812G0200005417.01"/>
</dbReference>
<sequence length="527" mass="59609">MKDEGPSTCSKVKELILQTLKIVTSANSDSEKTVKLDSSNEYISANANIDSETTVKVNSNEEYDHDDIISRKKRRLGDQIERPTHEEPQTSIIKGKNLSQQSCGSEGTHSKAQHNMVVDEQGPQLAPIATTFEASKTIEDLQPTTQAILQEDNYTHSKTVTTASFDYMLCPQKFESTSYQQQEQEVTISTPSFCGFKNNTSTQKEPTSDQFPESKMSIDINKVFVPDEELAHTQTTQTSFARYLDEARKNYFFYGDDIPTLRLFKNHDDCGNEIKEPELWRPLHMDSEEYERKIEAAKRDGPPKKNIEVDNMMSKDPEQSYKSIKHSQYEINSTPNEFPVCCAQQQSQSYFCKTPRPSTATTTDASIIDLTSPNAYKIFQWNQEQTCYSPKNKNSSFFSPSTSHERNIGSPNQLIIPRRLFPDKSNHTYTPDGTEEQPIAIRDSQSASPEVQILGEKSLQQNCLNLLGNSDEHYNTRLLLGSSNSSVGKENVPNKRILKPSKYLCSPYDGYNRGEILSHELDSTTIS</sequence>
<dbReference type="Gramene" id="TuG1812G0200005417.01.T01">
    <property type="protein sequence ID" value="TuG1812G0200005417.01.T01"/>
    <property type="gene ID" value="TuG1812G0200005417.01"/>
</dbReference>
<name>A0A8R7PKA8_TRIUA</name>
<dbReference type="EnsemblPlants" id="TuG1812G0200005417.01.T02">
    <property type="protein sequence ID" value="TuG1812G0200005417.01.T02"/>
    <property type="gene ID" value="TuG1812G0200005417.01"/>
</dbReference>
<evidence type="ECO:0000313" key="1">
    <source>
        <dbReference type="EnsemblPlants" id="TuG1812G0200005417.01.T02"/>
    </source>
</evidence>
<dbReference type="EnsemblPlants" id="TuG1812G0200005417.01.T04">
    <property type="protein sequence ID" value="TuG1812G0200005417.01.T04"/>
    <property type="gene ID" value="TuG1812G0200005417.01"/>
</dbReference>
<gene>
    <name evidence="1" type="primary">LOC125539927</name>
</gene>
<dbReference type="Proteomes" id="UP000015106">
    <property type="component" value="Chromosome 2"/>
</dbReference>
<reference evidence="1" key="2">
    <citation type="submission" date="2018-03" db="EMBL/GenBank/DDBJ databases">
        <title>The Triticum urartu genome reveals the dynamic nature of wheat genome evolution.</title>
        <authorList>
            <person name="Ling H."/>
            <person name="Ma B."/>
            <person name="Shi X."/>
            <person name="Liu H."/>
            <person name="Dong L."/>
            <person name="Sun H."/>
            <person name="Cao Y."/>
            <person name="Gao Q."/>
            <person name="Zheng S."/>
            <person name="Li Y."/>
            <person name="Yu Y."/>
            <person name="Du H."/>
            <person name="Qi M."/>
            <person name="Li Y."/>
            <person name="Yu H."/>
            <person name="Cui Y."/>
            <person name="Wang N."/>
            <person name="Chen C."/>
            <person name="Wu H."/>
            <person name="Zhao Y."/>
            <person name="Zhang J."/>
            <person name="Li Y."/>
            <person name="Zhou W."/>
            <person name="Zhang B."/>
            <person name="Hu W."/>
            <person name="Eijk M."/>
            <person name="Tang J."/>
            <person name="Witsenboer H."/>
            <person name="Zhao S."/>
            <person name="Li Z."/>
            <person name="Zhang A."/>
            <person name="Wang D."/>
            <person name="Liang C."/>
        </authorList>
    </citation>
    <scope>NUCLEOTIDE SEQUENCE [LARGE SCALE GENOMIC DNA]</scope>
    <source>
        <strain evidence="1">cv. G1812</strain>
    </source>
</reference>
<reference evidence="2" key="1">
    <citation type="journal article" date="2013" name="Nature">
        <title>Draft genome of the wheat A-genome progenitor Triticum urartu.</title>
        <authorList>
            <person name="Ling H.Q."/>
            <person name="Zhao S."/>
            <person name="Liu D."/>
            <person name="Wang J."/>
            <person name="Sun H."/>
            <person name="Zhang C."/>
            <person name="Fan H."/>
            <person name="Li D."/>
            <person name="Dong L."/>
            <person name="Tao Y."/>
            <person name="Gao C."/>
            <person name="Wu H."/>
            <person name="Li Y."/>
            <person name="Cui Y."/>
            <person name="Guo X."/>
            <person name="Zheng S."/>
            <person name="Wang B."/>
            <person name="Yu K."/>
            <person name="Liang Q."/>
            <person name="Yang W."/>
            <person name="Lou X."/>
            <person name="Chen J."/>
            <person name="Feng M."/>
            <person name="Jian J."/>
            <person name="Zhang X."/>
            <person name="Luo G."/>
            <person name="Jiang Y."/>
            <person name="Liu J."/>
            <person name="Wang Z."/>
            <person name="Sha Y."/>
            <person name="Zhang B."/>
            <person name="Wu H."/>
            <person name="Tang D."/>
            <person name="Shen Q."/>
            <person name="Xue P."/>
            <person name="Zou S."/>
            <person name="Wang X."/>
            <person name="Liu X."/>
            <person name="Wang F."/>
            <person name="Yang Y."/>
            <person name="An X."/>
            <person name="Dong Z."/>
            <person name="Zhang K."/>
            <person name="Zhang X."/>
            <person name="Luo M.C."/>
            <person name="Dvorak J."/>
            <person name="Tong Y."/>
            <person name="Wang J."/>
            <person name="Yang H."/>
            <person name="Li Z."/>
            <person name="Wang D."/>
            <person name="Zhang A."/>
            <person name="Wang J."/>
        </authorList>
    </citation>
    <scope>NUCLEOTIDE SEQUENCE</scope>
    <source>
        <strain evidence="2">cv. G1812</strain>
    </source>
</reference>
<dbReference type="EnsemblPlants" id="TuG1812G0200005417.01.T01">
    <property type="protein sequence ID" value="TuG1812G0200005417.01.T01"/>
    <property type="gene ID" value="TuG1812G0200005417.01"/>
</dbReference>
<dbReference type="AlphaFoldDB" id="A0A8R7PKA8"/>
<dbReference type="Gramene" id="TuG1812G0200005417.01.T03">
    <property type="protein sequence ID" value="TuG1812G0200005417.01.T03"/>
    <property type="gene ID" value="TuG1812G0200005417.01"/>
</dbReference>
<proteinExistence type="predicted"/>
<dbReference type="GeneID" id="125539927"/>